<dbReference type="Proteomes" id="UP001556692">
    <property type="component" value="Unassembled WGS sequence"/>
</dbReference>
<dbReference type="PANTHER" id="PTHR47183:SF1">
    <property type="entry name" value="GLUCOSE-1-PHOSPHATE CYTIDYLYLTRANSFERASE"/>
    <property type="match status" value="1"/>
</dbReference>
<dbReference type="Pfam" id="PF00483">
    <property type="entry name" value="NTP_transferase"/>
    <property type="match status" value="1"/>
</dbReference>
<name>A0ABV3SRB1_9HYPH</name>
<dbReference type="InterPro" id="IPR013446">
    <property type="entry name" value="G1P_cyt_trans-like"/>
</dbReference>
<dbReference type="Gene3D" id="3.90.550.10">
    <property type="entry name" value="Spore Coat Polysaccharide Biosynthesis Protein SpsA, Chain A"/>
    <property type="match status" value="1"/>
</dbReference>
<dbReference type="PANTHER" id="PTHR47183">
    <property type="entry name" value="GLUCOSE-1-PHOSPHATE CYTIDYLYLTRANSFERASE-RELATED"/>
    <property type="match status" value="1"/>
</dbReference>
<reference evidence="2 3" key="1">
    <citation type="submission" date="2024-05" db="EMBL/GenBank/DDBJ databases">
        <authorList>
            <person name="Jiang F."/>
        </authorList>
    </citation>
    <scope>NUCLEOTIDE SEQUENCE [LARGE SCALE GENOMIC DNA]</scope>
    <source>
        <strain evidence="2 3">LZ166</strain>
    </source>
</reference>
<evidence type="ECO:0000313" key="2">
    <source>
        <dbReference type="EMBL" id="MEX0409335.1"/>
    </source>
</evidence>
<dbReference type="SUPFAM" id="SSF53448">
    <property type="entry name" value="Nucleotide-diphospho-sugar transferases"/>
    <property type="match status" value="1"/>
</dbReference>
<proteinExistence type="predicted"/>
<protein>
    <submittedName>
        <fullName evidence="2">Sugar phosphate nucleotidyltransferase</fullName>
    </submittedName>
</protein>
<comment type="caution">
    <text evidence="2">The sequence shown here is derived from an EMBL/GenBank/DDBJ whole genome shotgun (WGS) entry which is preliminary data.</text>
</comment>
<keyword evidence="3" id="KW-1185">Reference proteome</keyword>
<gene>
    <name evidence="2" type="ORF">ABGN05_27220</name>
</gene>
<dbReference type="EMBL" id="JBDPGJ010000008">
    <property type="protein sequence ID" value="MEX0409335.1"/>
    <property type="molecule type" value="Genomic_DNA"/>
</dbReference>
<dbReference type="InterPro" id="IPR005835">
    <property type="entry name" value="NTP_transferase_dom"/>
</dbReference>
<accession>A0ABV3SRB1</accession>
<sequence length="146" mass="16397">MRIAPYVNDETFCVTYGDGLIDLNLRKVVEFHRQHSKKAPVTAVPSPGRFGILEIGGSENVILFHEQPEKDFGWINGGFFILEPSIFDYIEGDMATWERQLPEGLAADGDLSAYRHSGFWRAHGHAARPARTGGDLELEQGPWKAW</sequence>
<dbReference type="InterPro" id="IPR029044">
    <property type="entry name" value="Nucleotide-diphossugar_trans"/>
</dbReference>
<organism evidence="2 3">
    <name type="scientific">Aquibium pacificus</name>
    <dbReference type="NCBI Taxonomy" id="3153579"/>
    <lineage>
        <taxon>Bacteria</taxon>
        <taxon>Pseudomonadati</taxon>
        <taxon>Pseudomonadota</taxon>
        <taxon>Alphaproteobacteria</taxon>
        <taxon>Hyphomicrobiales</taxon>
        <taxon>Phyllobacteriaceae</taxon>
        <taxon>Aquibium</taxon>
    </lineage>
</organism>
<dbReference type="RefSeq" id="WP_367957186.1">
    <property type="nucleotide sequence ID" value="NZ_JBDPGJ010000008.1"/>
</dbReference>
<evidence type="ECO:0000313" key="3">
    <source>
        <dbReference type="Proteomes" id="UP001556692"/>
    </source>
</evidence>
<evidence type="ECO:0000259" key="1">
    <source>
        <dbReference type="Pfam" id="PF00483"/>
    </source>
</evidence>
<feature type="domain" description="Nucleotidyl transferase" evidence="1">
    <location>
        <begin position="9"/>
        <end position="103"/>
    </location>
</feature>